<protein>
    <submittedName>
        <fullName evidence="8">Uncharacterized protein</fullName>
    </submittedName>
</protein>
<dbReference type="EMBL" id="SMSE01000001">
    <property type="protein sequence ID" value="TDG15186.1"/>
    <property type="molecule type" value="Genomic_DNA"/>
</dbReference>
<feature type="transmembrane region" description="Helical" evidence="7">
    <location>
        <begin position="183"/>
        <end position="206"/>
    </location>
</feature>
<evidence type="ECO:0000313" key="9">
    <source>
        <dbReference type="Proteomes" id="UP000295554"/>
    </source>
</evidence>
<reference evidence="8 9" key="1">
    <citation type="submission" date="2019-03" db="EMBL/GenBank/DDBJ databases">
        <title>Seongchinamella monodicae gen. nov., sp. nov., a novel member of the Gammaproteobacteria isolated from a tidal mudflat of beach.</title>
        <authorList>
            <person name="Yang H.G."/>
            <person name="Kang J.W."/>
            <person name="Lee S.D."/>
        </authorList>
    </citation>
    <scope>NUCLEOTIDE SEQUENCE [LARGE SCALE GENOMIC DNA]</scope>
    <source>
        <strain evidence="8 9">GH4-78</strain>
    </source>
</reference>
<dbReference type="Proteomes" id="UP000295554">
    <property type="component" value="Unassembled WGS sequence"/>
</dbReference>
<comment type="caution">
    <text evidence="8">The sequence shown here is derived from an EMBL/GenBank/DDBJ whole genome shotgun (WGS) entry which is preliminary data.</text>
</comment>
<evidence type="ECO:0000256" key="5">
    <source>
        <dbReference type="ARBA" id="ARBA00022989"/>
    </source>
</evidence>
<evidence type="ECO:0000256" key="7">
    <source>
        <dbReference type="SAM" id="Phobius"/>
    </source>
</evidence>
<keyword evidence="9" id="KW-1185">Reference proteome</keyword>
<name>A0A4R5LUT0_9GAMM</name>
<evidence type="ECO:0000256" key="1">
    <source>
        <dbReference type="ARBA" id="ARBA00004651"/>
    </source>
</evidence>
<sequence>MTIAADLLPAWLVTAAWIVMALCVMSAAVRADWRALHAAPERYHLLYGGALACVVLWLMSVTAIAGLWLHLLGMTSMTLILGWRFAVLAGTAAILTYIWLIGETFAAIPVAWLLTVAIPATVTTLLVREVQRRWSRNLFVYVLGVGFGGGILCGLALALAGLGVLALSGQQEMVTSALENWPLIALMLFPEGFINGMVMTTLAVFYPDLVRTYEEVG</sequence>
<organism evidence="8 9">
    <name type="scientific">Seongchinamella unica</name>
    <dbReference type="NCBI Taxonomy" id="2547392"/>
    <lineage>
        <taxon>Bacteria</taxon>
        <taxon>Pseudomonadati</taxon>
        <taxon>Pseudomonadota</taxon>
        <taxon>Gammaproteobacteria</taxon>
        <taxon>Cellvibrionales</taxon>
        <taxon>Halieaceae</taxon>
        <taxon>Seongchinamella</taxon>
    </lineage>
</organism>
<evidence type="ECO:0000256" key="2">
    <source>
        <dbReference type="ARBA" id="ARBA00022448"/>
    </source>
</evidence>
<evidence type="ECO:0000256" key="3">
    <source>
        <dbReference type="ARBA" id="ARBA00022475"/>
    </source>
</evidence>
<comment type="subcellular location">
    <subcellularLocation>
        <location evidence="1">Cell membrane</location>
        <topology evidence="1">Multi-pass membrane protein</topology>
    </subcellularLocation>
</comment>
<feature type="transmembrane region" description="Helical" evidence="7">
    <location>
        <begin position="106"/>
        <end position="127"/>
    </location>
</feature>
<evidence type="ECO:0000313" key="8">
    <source>
        <dbReference type="EMBL" id="TDG15186.1"/>
    </source>
</evidence>
<keyword evidence="6 7" id="KW-0472">Membrane</keyword>
<feature type="transmembrane region" description="Helical" evidence="7">
    <location>
        <begin position="139"/>
        <end position="163"/>
    </location>
</feature>
<evidence type="ECO:0000256" key="4">
    <source>
        <dbReference type="ARBA" id="ARBA00022692"/>
    </source>
</evidence>
<feature type="transmembrane region" description="Helical" evidence="7">
    <location>
        <begin position="81"/>
        <end position="100"/>
    </location>
</feature>
<proteinExistence type="predicted"/>
<keyword evidence="4 7" id="KW-0812">Transmembrane</keyword>
<dbReference type="GO" id="GO:0000041">
    <property type="term" value="P:transition metal ion transport"/>
    <property type="evidence" value="ECO:0007669"/>
    <property type="project" value="InterPro"/>
</dbReference>
<gene>
    <name evidence="8" type="ORF">E2F43_02830</name>
</gene>
<feature type="transmembrane region" description="Helical" evidence="7">
    <location>
        <begin position="47"/>
        <end position="69"/>
    </location>
</feature>
<dbReference type="RefSeq" id="WP_133209348.1">
    <property type="nucleotide sequence ID" value="NZ_SMSE01000001.1"/>
</dbReference>
<accession>A0A4R5LUT0</accession>
<keyword evidence="2" id="KW-0813">Transport</keyword>
<dbReference type="GO" id="GO:0005886">
    <property type="term" value="C:plasma membrane"/>
    <property type="evidence" value="ECO:0007669"/>
    <property type="project" value="UniProtKB-SubCell"/>
</dbReference>
<keyword evidence="3" id="KW-1003">Cell membrane</keyword>
<dbReference type="Pfam" id="PF01891">
    <property type="entry name" value="CbiM"/>
    <property type="match status" value="1"/>
</dbReference>
<dbReference type="OrthoDB" id="5297929at2"/>
<dbReference type="Gene3D" id="1.10.1760.20">
    <property type="match status" value="1"/>
</dbReference>
<dbReference type="AlphaFoldDB" id="A0A4R5LUT0"/>
<evidence type="ECO:0000256" key="6">
    <source>
        <dbReference type="ARBA" id="ARBA00023136"/>
    </source>
</evidence>
<dbReference type="InterPro" id="IPR002751">
    <property type="entry name" value="CbiM/NikMN"/>
</dbReference>
<keyword evidence="5 7" id="KW-1133">Transmembrane helix</keyword>